<protein>
    <recommendedName>
        <fullName evidence="6">ABC transmembrane type-1 domain-containing protein</fullName>
    </recommendedName>
</protein>
<dbReference type="Proteomes" id="UP000287651">
    <property type="component" value="Unassembled WGS sequence"/>
</dbReference>
<accession>A0A426YG36</accession>
<dbReference type="AlphaFoldDB" id="A0A426YG36"/>
<dbReference type="InterPro" id="IPR011527">
    <property type="entry name" value="ABC1_TM_dom"/>
</dbReference>
<dbReference type="Gene3D" id="3.40.50.300">
    <property type="entry name" value="P-loop containing nucleotide triphosphate hydrolases"/>
    <property type="match status" value="1"/>
</dbReference>
<dbReference type="InterPro" id="IPR027417">
    <property type="entry name" value="P-loop_NTPase"/>
</dbReference>
<reference evidence="7 8" key="1">
    <citation type="journal article" date="2014" name="Agronomy (Basel)">
        <title>A Draft Genome Sequence for Ensete ventricosum, the Drought-Tolerant Tree Against Hunger.</title>
        <authorList>
            <person name="Harrison J."/>
            <person name="Moore K.A."/>
            <person name="Paszkiewicz K."/>
            <person name="Jones T."/>
            <person name="Grant M."/>
            <person name="Ambacheew D."/>
            <person name="Muzemil S."/>
            <person name="Studholme D.J."/>
        </authorList>
    </citation>
    <scope>NUCLEOTIDE SEQUENCE [LARGE SCALE GENOMIC DNA]</scope>
</reference>
<evidence type="ECO:0000256" key="2">
    <source>
        <dbReference type="ARBA" id="ARBA00022692"/>
    </source>
</evidence>
<evidence type="ECO:0000313" key="8">
    <source>
        <dbReference type="Proteomes" id="UP000287651"/>
    </source>
</evidence>
<evidence type="ECO:0000256" key="3">
    <source>
        <dbReference type="ARBA" id="ARBA00022989"/>
    </source>
</evidence>
<dbReference type="PANTHER" id="PTHR24221:SF630">
    <property type="entry name" value="ABC TRANSPORTER B FAMILY MEMBER 29, CHLOROPLASTIC"/>
    <property type="match status" value="1"/>
</dbReference>
<feature type="region of interest" description="Disordered" evidence="5">
    <location>
        <begin position="1"/>
        <end position="22"/>
    </location>
</feature>
<sequence>MLLRSAVAPPSRHPPLSTSLFHGSSRTLTLTRTPPRRFPSVLSSPVAPSKPSPLLAVAASCESHPRIITLPFPFSSPLAQIAPFLRIEWEAVLKGWLCSIVAVSCLCRAVPKLGHLPSLLADIRSPLVLREGGVLVALACARSAAAYLQQAYLLEAATRSVWRLRVHVFDRVLQRDMAFFEGKDAILAGDVAYRMTAEAADVSDALHAILNVLPSMLVVKANVGESKESLRFQRLAYDNLVFQLKKKKMKALIPQLVQALYVGGLLVLCAGSVVVSRNSCDCSSYLSFVTALTLLIEPIKGVGKAYNELKQGEPAIERLLDLTRFKPKVFIIIGCHLYKLEDKPKLSMLFSGTVAENIGYRDLTGQINQENVENAARIANADEFIATLAKGYATNIGQAGSLLSGGQKQR</sequence>
<evidence type="ECO:0000256" key="4">
    <source>
        <dbReference type="ARBA" id="ARBA00023136"/>
    </source>
</evidence>
<evidence type="ECO:0000256" key="5">
    <source>
        <dbReference type="SAM" id="MobiDB-lite"/>
    </source>
</evidence>
<dbReference type="PROSITE" id="PS50929">
    <property type="entry name" value="ABC_TM1F"/>
    <property type="match status" value="1"/>
</dbReference>
<gene>
    <name evidence="7" type="ORF">B296_00026945</name>
</gene>
<dbReference type="SUPFAM" id="SSF90123">
    <property type="entry name" value="ABC transporter transmembrane region"/>
    <property type="match status" value="1"/>
</dbReference>
<keyword evidence="2" id="KW-0812">Transmembrane</keyword>
<feature type="domain" description="ABC transmembrane type-1" evidence="6">
    <location>
        <begin position="132"/>
        <end position="219"/>
    </location>
</feature>
<name>A0A426YG36_ENSVE</name>
<proteinExistence type="predicted"/>
<dbReference type="EMBL" id="AMZH03012671">
    <property type="protein sequence ID" value="RRT50610.1"/>
    <property type="molecule type" value="Genomic_DNA"/>
</dbReference>
<evidence type="ECO:0000313" key="7">
    <source>
        <dbReference type="EMBL" id="RRT50610.1"/>
    </source>
</evidence>
<dbReference type="Gene3D" id="1.20.1560.10">
    <property type="entry name" value="ABC transporter type 1, transmembrane domain"/>
    <property type="match status" value="2"/>
</dbReference>
<dbReference type="GO" id="GO:0140359">
    <property type="term" value="F:ABC-type transporter activity"/>
    <property type="evidence" value="ECO:0007669"/>
    <property type="project" value="InterPro"/>
</dbReference>
<evidence type="ECO:0000259" key="6">
    <source>
        <dbReference type="PROSITE" id="PS50929"/>
    </source>
</evidence>
<dbReference type="GO" id="GO:0005524">
    <property type="term" value="F:ATP binding"/>
    <property type="evidence" value="ECO:0007669"/>
    <property type="project" value="InterPro"/>
</dbReference>
<evidence type="ECO:0000256" key="1">
    <source>
        <dbReference type="ARBA" id="ARBA00004141"/>
    </source>
</evidence>
<dbReference type="InterPro" id="IPR036640">
    <property type="entry name" value="ABC1_TM_sf"/>
</dbReference>
<comment type="subcellular location">
    <subcellularLocation>
        <location evidence="1">Membrane</location>
        <topology evidence="1">Multi-pass membrane protein</topology>
    </subcellularLocation>
</comment>
<dbReference type="SUPFAM" id="SSF52540">
    <property type="entry name" value="P-loop containing nucleoside triphosphate hydrolases"/>
    <property type="match status" value="1"/>
</dbReference>
<dbReference type="GO" id="GO:0016020">
    <property type="term" value="C:membrane"/>
    <property type="evidence" value="ECO:0007669"/>
    <property type="project" value="UniProtKB-SubCell"/>
</dbReference>
<dbReference type="InterPro" id="IPR039421">
    <property type="entry name" value="Type_1_exporter"/>
</dbReference>
<comment type="caution">
    <text evidence="7">The sequence shown here is derived from an EMBL/GenBank/DDBJ whole genome shotgun (WGS) entry which is preliminary data.</text>
</comment>
<dbReference type="PANTHER" id="PTHR24221">
    <property type="entry name" value="ATP-BINDING CASSETTE SUB-FAMILY B"/>
    <property type="match status" value="1"/>
</dbReference>
<dbReference type="Pfam" id="PF00664">
    <property type="entry name" value="ABC_membrane"/>
    <property type="match status" value="1"/>
</dbReference>
<keyword evidence="3" id="KW-1133">Transmembrane helix</keyword>
<organism evidence="7 8">
    <name type="scientific">Ensete ventricosum</name>
    <name type="common">Abyssinian banana</name>
    <name type="synonym">Musa ensete</name>
    <dbReference type="NCBI Taxonomy" id="4639"/>
    <lineage>
        <taxon>Eukaryota</taxon>
        <taxon>Viridiplantae</taxon>
        <taxon>Streptophyta</taxon>
        <taxon>Embryophyta</taxon>
        <taxon>Tracheophyta</taxon>
        <taxon>Spermatophyta</taxon>
        <taxon>Magnoliopsida</taxon>
        <taxon>Liliopsida</taxon>
        <taxon>Zingiberales</taxon>
        <taxon>Musaceae</taxon>
        <taxon>Ensete</taxon>
    </lineage>
</organism>
<keyword evidence="4" id="KW-0472">Membrane</keyword>